<gene>
    <name evidence="1" type="ORF">LCGC14_1813750</name>
</gene>
<comment type="caution">
    <text evidence="1">The sequence shown here is derived from an EMBL/GenBank/DDBJ whole genome shotgun (WGS) entry which is preliminary data.</text>
</comment>
<proteinExistence type="predicted"/>
<name>A0A0F9GL49_9ZZZZ</name>
<protein>
    <submittedName>
        <fullName evidence="1">Uncharacterized protein</fullName>
    </submittedName>
</protein>
<evidence type="ECO:0000313" key="1">
    <source>
        <dbReference type="EMBL" id="KKL99508.1"/>
    </source>
</evidence>
<reference evidence="1" key="1">
    <citation type="journal article" date="2015" name="Nature">
        <title>Complex archaea that bridge the gap between prokaryotes and eukaryotes.</title>
        <authorList>
            <person name="Spang A."/>
            <person name="Saw J.H."/>
            <person name="Jorgensen S.L."/>
            <person name="Zaremba-Niedzwiedzka K."/>
            <person name="Martijn J."/>
            <person name="Lind A.E."/>
            <person name="van Eijk R."/>
            <person name="Schleper C."/>
            <person name="Guy L."/>
            <person name="Ettema T.J."/>
        </authorList>
    </citation>
    <scope>NUCLEOTIDE SEQUENCE</scope>
</reference>
<accession>A0A0F9GL49</accession>
<sequence>MNLRMATALPNGATLITASRLAEATCHFKRSLKSQSRLTGASHWIGMASSREEAIQLKNADSSVARGAIGIIEIRIKGQDDEPHRQFLCWIGSGGQR</sequence>
<dbReference type="AlphaFoldDB" id="A0A0F9GL49"/>
<organism evidence="1">
    <name type="scientific">marine sediment metagenome</name>
    <dbReference type="NCBI Taxonomy" id="412755"/>
    <lineage>
        <taxon>unclassified sequences</taxon>
        <taxon>metagenomes</taxon>
        <taxon>ecological metagenomes</taxon>
    </lineage>
</organism>
<dbReference type="EMBL" id="LAZR01017657">
    <property type="protein sequence ID" value="KKL99508.1"/>
    <property type="molecule type" value="Genomic_DNA"/>
</dbReference>